<proteinExistence type="predicted"/>
<accession>A0A0W0F3B4</accession>
<comment type="caution">
    <text evidence="2">The sequence shown here is derived from an EMBL/GenBank/DDBJ whole genome shotgun (WGS) entry which is preliminary data.</text>
</comment>
<evidence type="ECO:0008006" key="4">
    <source>
        <dbReference type="Google" id="ProtNLM"/>
    </source>
</evidence>
<dbReference type="EMBL" id="LATX01002362">
    <property type="protein sequence ID" value="KTB30826.1"/>
    <property type="molecule type" value="Genomic_DNA"/>
</dbReference>
<feature type="region of interest" description="Disordered" evidence="1">
    <location>
        <begin position="539"/>
        <end position="607"/>
    </location>
</feature>
<protein>
    <recommendedName>
        <fullName evidence="4">F-box domain-containing protein</fullName>
    </recommendedName>
</protein>
<feature type="region of interest" description="Disordered" evidence="1">
    <location>
        <begin position="310"/>
        <end position="336"/>
    </location>
</feature>
<name>A0A0W0F3B4_MONRR</name>
<organism evidence="2 3">
    <name type="scientific">Moniliophthora roreri</name>
    <name type="common">Frosty pod rot fungus</name>
    <name type="synonym">Monilia roreri</name>
    <dbReference type="NCBI Taxonomy" id="221103"/>
    <lineage>
        <taxon>Eukaryota</taxon>
        <taxon>Fungi</taxon>
        <taxon>Dikarya</taxon>
        <taxon>Basidiomycota</taxon>
        <taxon>Agaricomycotina</taxon>
        <taxon>Agaricomycetes</taxon>
        <taxon>Agaricomycetidae</taxon>
        <taxon>Agaricales</taxon>
        <taxon>Marasmiineae</taxon>
        <taxon>Marasmiaceae</taxon>
        <taxon>Moniliophthora</taxon>
    </lineage>
</organism>
<dbReference type="Proteomes" id="UP000054988">
    <property type="component" value="Unassembled WGS sequence"/>
</dbReference>
<feature type="region of interest" description="Disordered" evidence="1">
    <location>
        <begin position="627"/>
        <end position="684"/>
    </location>
</feature>
<evidence type="ECO:0000313" key="3">
    <source>
        <dbReference type="Proteomes" id="UP000054988"/>
    </source>
</evidence>
<dbReference type="eggNOG" id="ENOG502QT17">
    <property type="taxonomic scope" value="Eukaryota"/>
</dbReference>
<dbReference type="AlphaFoldDB" id="A0A0W0F3B4"/>
<gene>
    <name evidence="2" type="ORF">WG66_16601</name>
</gene>
<feature type="compositionally biased region" description="Acidic residues" evidence="1">
    <location>
        <begin position="673"/>
        <end position="683"/>
    </location>
</feature>
<feature type="compositionally biased region" description="Basic and acidic residues" evidence="1">
    <location>
        <begin position="627"/>
        <end position="638"/>
    </location>
</feature>
<evidence type="ECO:0000256" key="1">
    <source>
        <dbReference type="SAM" id="MobiDB-lite"/>
    </source>
</evidence>
<feature type="region of interest" description="Disordered" evidence="1">
    <location>
        <begin position="407"/>
        <end position="438"/>
    </location>
</feature>
<sequence length="820" mass="91952">MILHSSPLLGLPLEVLDNIAFHVACPQLPGLPDSLAPFFLISRHIYRSLFNSKALYARIFKLKFSYSAISRRAFQPKSSEYTWQLKWNCEILAQVQRRSAALPDEHAAFGEPNPDEPSITEIFLALWLMCLDDDGCNRLQMEKAGTYTWADAFVRTQLYVKASGGWPLQDARNSCALWVLWYLTTKDRLLKESEDSREQLISLVLPFVTVPYRYPSAFAPPNHYNLPETPANGHLSIPTPHGRYPIYLSSGRQWLPVHFERRTPITTPLVADSAKLLYFSRREMVPFAIPPHLPLTRQEQRMRDRTRFENEAREAGRELTSSELDRMVSAEPSPTQEDIREMNASLLGGTLACDEMFGKGGGTALTEPAPTVFDESDQVVEVDESGCLSKRWDNDWWRLRQCRSSYAGNNSDDSDDSEEAPHGGMMAGTPRQGRVYTPGSLTGLWSGRMLIPGEQHLQALLHGGAPVQAQPQEGADQLEEAVPLPANFGENTLGLMTVPVYMRLTEHVSYAPNHVIPCRGEDSPRPAYDDGLSNGYFPDGMAYKPTNDGDGVTFSVPPPPTSTSLSRKEYVYHTLKSQRSSGRNGGVSKRSWTSSPSLPSKKLEPGHFHDEYTCPGCSAREEALWTARRDDQEQHSDSDGDQNEALSPLACPLSMSLPSSPADLEDAQNSIPDSEDGYQESIEDGLPPHDSHKVLECDGIQDVVITGETDDRHGQAWNHYTFHGRVRHHDGLVGVLRCPVRDVFPYLFPYIILTIAFSSYRRLFYSVILVWEISFSMEPSSVVKISSEIGGLLMLILQFLLGKERSVWGKSWEFELEKKV</sequence>
<evidence type="ECO:0000313" key="2">
    <source>
        <dbReference type="EMBL" id="KTB30826.1"/>
    </source>
</evidence>
<reference evidence="2 3" key="1">
    <citation type="submission" date="2015-12" db="EMBL/GenBank/DDBJ databases">
        <title>Draft genome sequence of Moniliophthora roreri, the causal agent of frosty pod rot of cacao.</title>
        <authorList>
            <person name="Aime M.C."/>
            <person name="Diaz-Valderrama J.R."/>
            <person name="Kijpornyongpan T."/>
            <person name="Phillips-Mora W."/>
        </authorList>
    </citation>
    <scope>NUCLEOTIDE SEQUENCE [LARGE SCALE GENOMIC DNA]</scope>
    <source>
        <strain evidence="2 3">MCA 2952</strain>
    </source>
</reference>